<feature type="region of interest" description="Disordered" evidence="1">
    <location>
        <begin position="1"/>
        <end position="53"/>
    </location>
</feature>
<dbReference type="AlphaFoldDB" id="A0A4Q1BHJ7"/>
<accession>A0A4Q1BHJ7</accession>
<dbReference type="InParanoid" id="A0A4Q1BHJ7"/>
<feature type="compositionally biased region" description="Polar residues" evidence="1">
    <location>
        <begin position="308"/>
        <end position="327"/>
    </location>
</feature>
<evidence type="ECO:0008006" key="4">
    <source>
        <dbReference type="Google" id="ProtNLM"/>
    </source>
</evidence>
<dbReference type="EMBL" id="SDIL01000078">
    <property type="protein sequence ID" value="RXK37086.1"/>
    <property type="molecule type" value="Genomic_DNA"/>
</dbReference>
<name>A0A4Q1BHJ7_TREME</name>
<evidence type="ECO:0000256" key="1">
    <source>
        <dbReference type="SAM" id="MobiDB-lite"/>
    </source>
</evidence>
<reference evidence="2 3" key="1">
    <citation type="submission" date="2016-06" db="EMBL/GenBank/DDBJ databases">
        <title>Evolution of pathogenesis and genome organization in the Tremellales.</title>
        <authorList>
            <person name="Cuomo C."/>
            <person name="Litvintseva A."/>
            <person name="Heitman J."/>
            <person name="Chen Y."/>
            <person name="Sun S."/>
            <person name="Springer D."/>
            <person name="Dromer F."/>
            <person name="Young S."/>
            <person name="Zeng Q."/>
            <person name="Chapman S."/>
            <person name="Gujja S."/>
            <person name="Saif S."/>
            <person name="Birren B."/>
        </authorList>
    </citation>
    <scope>NUCLEOTIDE SEQUENCE [LARGE SCALE GENOMIC DNA]</scope>
    <source>
        <strain evidence="2 3">ATCC 28783</strain>
    </source>
</reference>
<keyword evidence="3" id="KW-1185">Reference proteome</keyword>
<dbReference type="OrthoDB" id="2592275at2759"/>
<protein>
    <recommendedName>
        <fullName evidence="4">ARID domain-containing protein</fullName>
    </recommendedName>
</protein>
<evidence type="ECO:0000313" key="3">
    <source>
        <dbReference type="Proteomes" id="UP000289152"/>
    </source>
</evidence>
<feature type="region of interest" description="Disordered" evidence="1">
    <location>
        <begin position="514"/>
        <end position="589"/>
    </location>
</feature>
<proteinExistence type="predicted"/>
<dbReference type="GO" id="GO:0003677">
    <property type="term" value="F:DNA binding"/>
    <property type="evidence" value="ECO:0007669"/>
    <property type="project" value="InterPro"/>
</dbReference>
<gene>
    <name evidence="2" type="ORF">M231_05674</name>
</gene>
<dbReference type="Proteomes" id="UP000289152">
    <property type="component" value="Unassembled WGS sequence"/>
</dbReference>
<organism evidence="2 3">
    <name type="scientific">Tremella mesenterica</name>
    <name type="common">Jelly fungus</name>
    <dbReference type="NCBI Taxonomy" id="5217"/>
    <lineage>
        <taxon>Eukaryota</taxon>
        <taxon>Fungi</taxon>
        <taxon>Dikarya</taxon>
        <taxon>Basidiomycota</taxon>
        <taxon>Agaricomycotina</taxon>
        <taxon>Tremellomycetes</taxon>
        <taxon>Tremellales</taxon>
        <taxon>Tremellaceae</taxon>
        <taxon>Tremella</taxon>
    </lineage>
</organism>
<evidence type="ECO:0000313" key="2">
    <source>
        <dbReference type="EMBL" id="RXK37086.1"/>
    </source>
</evidence>
<dbReference type="SUPFAM" id="SSF46774">
    <property type="entry name" value="ARID-like"/>
    <property type="match status" value="1"/>
</dbReference>
<feature type="region of interest" description="Disordered" evidence="1">
    <location>
        <begin position="292"/>
        <end position="347"/>
    </location>
</feature>
<feature type="compositionally biased region" description="Basic and acidic residues" evidence="1">
    <location>
        <begin position="579"/>
        <end position="589"/>
    </location>
</feature>
<dbReference type="VEuPathDB" id="FungiDB:TREMEDRAFT_73458"/>
<dbReference type="STRING" id="5217.A0A4Q1BHJ7"/>
<comment type="caution">
    <text evidence="2">The sequence shown here is derived from an EMBL/GenBank/DDBJ whole genome shotgun (WGS) entry which is preliminary data.</text>
</comment>
<sequence>MAASPATGRLISSVSPYPSVHDTPTPPTVKLTSHPTTGALAGGGEPSISSSSPDFQLPLTPGRIAQFGSDLVWKTILSSVVEVQDIGPVAVSRLLHEVWKRGGGDAVTQLSLWSNIFMSLAFQGAKGVTRISAPSPDAALNLKDLYALTVRHWEPAIFAGLLSQHVGDTSSPFTAQLNKDSYGPATPTKAFDETDVQQWMNLTPGGLDIAAFLGTTPKGSIFPEAPFTDYFPPNEPTKSLTVVSDPSQNEVINDLITAIEDREEAAISNELVDWNEPVKEKTKDLALYQLPTPETDRLDSPSLPETAPHSSQTLPSTRQNSTSTQVLSPETVPPTPTSSRSHPHPSVGWKLSMPIEKFVPPPPMCMFFNPSFKDLQKGKVGLWQGDLVLRGKNGGKFGILIIGEAEASDLWQVNTWPQTIVYPPEQAGPVDNSTSSMIPVAHLAREGYTPAGQGMVLCKDQDVAPFVRMVQGLHAEGVAFHLPSISSAPVVFLPAKFDSSDVLQRLGVAFMTKPTRSDRRGTAPAAVHFPVDGRPSTAELDSGSDTPKKKRRRQSAPAKPSAAASSRRKSSLLPGGTSKIDEDSASDVR</sequence>
<dbReference type="InterPro" id="IPR036431">
    <property type="entry name" value="ARID_dom_sf"/>
</dbReference>
<feature type="compositionally biased region" description="Low complexity" evidence="1">
    <location>
        <begin position="337"/>
        <end position="347"/>
    </location>
</feature>
<feature type="compositionally biased region" description="Low complexity" evidence="1">
    <location>
        <begin position="555"/>
        <end position="565"/>
    </location>
</feature>